<dbReference type="CDD" id="cd07249">
    <property type="entry name" value="MMCE"/>
    <property type="match status" value="1"/>
</dbReference>
<dbReference type="GO" id="GO:0046491">
    <property type="term" value="P:L-methylmalonyl-CoA metabolic process"/>
    <property type="evidence" value="ECO:0007669"/>
    <property type="project" value="TreeGrafter"/>
</dbReference>
<proteinExistence type="inferred from homology"/>
<dbReference type="PANTHER" id="PTHR43048:SF3">
    <property type="entry name" value="METHYLMALONYL-COA EPIMERASE, MITOCHONDRIAL"/>
    <property type="match status" value="1"/>
</dbReference>
<accession>A0A398CUU7</accession>
<evidence type="ECO:0000256" key="2">
    <source>
        <dbReference type="ARBA" id="ARBA00022723"/>
    </source>
</evidence>
<dbReference type="Proteomes" id="UP000266328">
    <property type="component" value="Unassembled WGS sequence"/>
</dbReference>
<dbReference type="InterPro" id="IPR029068">
    <property type="entry name" value="Glyas_Bleomycin-R_OHBP_Dase"/>
</dbReference>
<comment type="caution">
    <text evidence="4">The sequence shown here is derived from an EMBL/GenBank/DDBJ whole genome shotgun (WGS) entry which is preliminary data.</text>
</comment>
<dbReference type="EC" id="5.1.99.1" evidence="4"/>
<sequence>MNIKNIDHIGIAVTSIQESLSFWQASLGIEPHGIEEIPERKLKTAFLPVGNTDIELLEATSADSSIAKFIEKRGEGLHHIAIRVDDIEATLAELKAKGIQLIDETPRNGAGGARIAFVSPRSTHGVLLELCERKQK</sequence>
<dbReference type="PROSITE" id="PS51819">
    <property type="entry name" value="VOC"/>
    <property type="match status" value="1"/>
</dbReference>
<dbReference type="PANTHER" id="PTHR43048">
    <property type="entry name" value="METHYLMALONYL-COA EPIMERASE"/>
    <property type="match status" value="1"/>
</dbReference>
<dbReference type="InterPro" id="IPR051785">
    <property type="entry name" value="MMCE/EMCE_epimerase"/>
</dbReference>
<dbReference type="Pfam" id="PF13669">
    <property type="entry name" value="Glyoxalase_4"/>
    <property type="match status" value="1"/>
</dbReference>
<dbReference type="Gene3D" id="3.10.180.10">
    <property type="entry name" value="2,3-Dihydroxybiphenyl 1,2-Dioxygenase, domain 1"/>
    <property type="match status" value="1"/>
</dbReference>
<evidence type="ECO:0000313" key="4">
    <source>
        <dbReference type="EMBL" id="RIE05930.1"/>
    </source>
</evidence>
<evidence type="ECO:0000259" key="3">
    <source>
        <dbReference type="PROSITE" id="PS51819"/>
    </source>
</evidence>
<keyword evidence="2" id="KW-0479">Metal-binding</keyword>
<dbReference type="NCBIfam" id="TIGR03081">
    <property type="entry name" value="metmalonyl_epim"/>
    <property type="match status" value="1"/>
</dbReference>
<gene>
    <name evidence="4" type="primary">mce</name>
    <name evidence="4" type="ORF">SMC7_05160</name>
</gene>
<dbReference type="AlphaFoldDB" id="A0A398CUU7"/>
<dbReference type="OrthoDB" id="9788468at2"/>
<dbReference type="InterPro" id="IPR037523">
    <property type="entry name" value="VOC_core"/>
</dbReference>
<comment type="similarity">
    <text evidence="1">Belongs to the methylmalonyl-CoA epimerase family.</text>
</comment>
<dbReference type="GO" id="GO:0004493">
    <property type="term" value="F:methylmalonyl-CoA epimerase activity"/>
    <property type="evidence" value="ECO:0007669"/>
    <property type="project" value="UniProtKB-EC"/>
</dbReference>
<protein>
    <submittedName>
        <fullName evidence="4">Methylmalonyl-CoA epimerase</fullName>
        <ecNumber evidence="4">5.1.99.1</ecNumber>
    </submittedName>
</protein>
<keyword evidence="5" id="KW-1185">Reference proteome</keyword>
<name>A0A398CUU7_9BACT</name>
<dbReference type="GO" id="GO:0046872">
    <property type="term" value="F:metal ion binding"/>
    <property type="evidence" value="ECO:0007669"/>
    <property type="project" value="UniProtKB-KW"/>
</dbReference>
<dbReference type="SUPFAM" id="SSF54593">
    <property type="entry name" value="Glyoxalase/Bleomycin resistance protein/Dihydroxybiphenyl dioxygenase"/>
    <property type="match status" value="1"/>
</dbReference>
<reference evidence="4 5" key="1">
    <citation type="submission" date="2018-09" db="EMBL/GenBank/DDBJ databases">
        <title>Discovery and Ecogenomic Context for Candidatus Cryosericales, a Global Caldiserica Order Active in Thawing Permafrost.</title>
        <authorList>
            <person name="Martinez M.A."/>
            <person name="Woodcroft B.J."/>
            <person name="Ignacio Espinoza J.C."/>
            <person name="Zayed A."/>
            <person name="Singleton C.M."/>
            <person name="Boyd J."/>
            <person name="Li Y.-F."/>
            <person name="Purvine S."/>
            <person name="Maughan H."/>
            <person name="Hodgkins S.B."/>
            <person name="Anderson D."/>
            <person name="Sederholm M."/>
            <person name="Temperton B."/>
            <person name="Saleska S.R."/>
            <person name="Tyson G.W."/>
            <person name="Rich V.I."/>
        </authorList>
    </citation>
    <scope>NUCLEOTIDE SEQUENCE [LARGE SCALE GENOMIC DNA]</scope>
    <source>
        <strain evidence="4 5">SMC7</strain>
    </source>
</reference>
<evidence type="ECO:0000256" key="1">
    <source>
        <dbReference type="ARBA" id="ARBA00009308"/>
    </source>
</evidence>
<organism evidence="4 5">
    <name type="scientific">Candidatus Cryosericum terrychapinii</name>
    <dbReference type="NCBI Taxonomy" id="2290919"/>
    <lineage>
        <taxon>Bacteria</taxon>
        <taxon>Pseudomonadati</taxon>
        <taxon>Caldisericota/Cryosericota group</taxon>
        <taxon>Candidatus Cryosericota</taxon>
        <taxon>Candidatus Cryosericia</taxon>
        <taxon>Candidatus Cryosericales</taxon>
        <taxon>Candidatus Cryosericaceae</taxon>
        <taxon>Candidatus Cryosericum</taxon>
    </lineage>
</organism>
<dbReference type="EMBL" id="QXIS01000031">
    <property type="protein sequence ID" value="RIE05930.1"/>
    <property type="molecule type" value="Genomic_DNA"/>
</dbReference>
<dbReference type="RefSeq" id="WP_119089285.1">
    <property type="nucleotide sequence ID" value="NZ_QXIS01000031.1"/>
</dbReference>
<feature type="domain" description="VOC" evidence="3">
    <location>
        <begin position="5"/>
        <end position="133"/>
    </location>
</feature>
<keyword evidence="4" id="KW-0413">Isomerase</keyword>
<dbReference type="InterPro" id="IPR017515">
    <property type="entry name" value="MeMalonyl-CoA_epimerase"/>
</dbReference>
<evidence type="ECO:0000313" key="5">
    <source>
        <dbReference type="Proteomes" id="UP000266328"/>
    </source>
</evidence>